<keyword evidence="2" id="KW-0963">Cytoplasm</keyword>
<comment type="catalytic activity">
    <reaction evidence="7">
        <text>guanosine(37) in tRNA + S-adenosyl-L-methionine = N(1)-methylguanosine(37) in tRNA + S-adenosyl-L-homocysteine + H(+)</text>
        <dbReference type="Rhea" id="RHEA:36899"/>
        <dbReference type="Rhea" id="RHEA-COMP:10145"/>
        <dbReference type="Rhea" id="RHEA-COMP:10147"/>
        <dbReference type="ChEBI" id="CHEBI:15378"/>
        <dbReference type="ChEBI" id="CHEBI:57856"/>
        <dbReference type="ChEBI" id="CHEBI:59789"/>
        <dbReference type="ChEBI" id="CHEBI:73542"/>
        <dbReference type="ChEBI" id="CHEBI:74269"/>
        <dbReference type="EC" id="2.1.1.228"/>
    </reaction>
</comment>
<evidence type="ECO:0000256" key="5">
    <source>
        <dbReference type="ARBA" id="ARBA00022691"/>
    </source>
</evidence>
<comment type="caution">
    <text evidence="9">The sequence shown here is derived from an EMBL/GenBank/DDBJ whole genome shotgun (WGS) entry which is preliminary data.</text>
</comment>
<name>J9D8L3_EDHAE</name>
<sequence>MTNIKELQKKITAKFVPVNKKHIKDCIKKYESYFLKYERLPHMLSLSKKYDQFEFCMKDIPNGTDTIILIDKNVNMKDENEMGEITITLNYKYFNSSEIFDMLKIPNVGSFQMIGHIIHLNLIPEQYEYKKIYGEVFLMKNKNIKSVIYKTNSVHGIYRTFQFEVIAGIDDLKTVHTENNINYYIDYEKVYWNSKLSAERMKLVTKCFKKGDIIADCTCGAGPLALLAAKMDFKVFANDLNPHAIECIKKSIKKNKKLIVTILCCII</sequence>
<dbReference type="InterPro" id="IPR056743">
    <property type="entry name" value="TRM5-TYW2-like_MTfase"/>
</dbReference>
<dbReference type="PANTHER" id="PTHR23245:SF43">
    <property type="entry name" value="TRNA (GUANINE(37)-N1)-METHYLTRANSFERASE 2"/>
    <property type="match status" value="1"/>
</dbReference>
<evidence type="ECO:0000256" key="1">
    <source>
        <dbReference type="ARBA" id="ARBA00009775"/>
    </source>
</evidence>
<evidence type="ECO:0000256" key="7">
    <source>
        <dbReference type="ARBA" id="ARBA00047783"/>
    </source>
</evidence>
<dbReference type="InParanoid" id="J9D8L3"/>
<dbReference type="InterPro" id="IPR029063">
    <property type="entry name" value="SAM-dependent_MTases_sf"/>
</dbReference>
<keyword evidence="5" id="KW-0949">S-adenosyl-L-methionine</keyword>
<dbReference type="GO" id="GO:0005739">
    <property type="term" value="C:mitochondrion"/>
    <property type="evidence" value="ECO:0007669"/>
    <property type="project" value="GOC"/>
</dbReference>
<dbReference type="STRING" id="1003232.J9D8L3"/>
<reference evidence="9 10" key="1">
    <citation type="submission" date="2011-08" db="EMBL/GenBank/DDBJ databases">
        <authorList>
            <person name="Liu Z.J."/>
            <person name="Shi F.L."/>
            <person name="Lu J.Q."/>
            <person name="Li M."/>
            <person name="Wang Z.L."/>
        </authorList>
    </citation>
    <scope>NUCLEOTIDE SEQUENCE [LARGE SCALE GENOMIC DNA]</scope>
    <source>
        <strain evidence="9 10">USNM 41457</strain>
    </source>
</reference>
<dbReference type="VEuPathDB" id="MicrosporidiaDB:EDEG_01657"/>
<gene>
    <name evidence="9" type="ORF">EDEG_01657</name>
</gene>
<proteinExistence type="inferred from homology"/>
<keyword evidence="6" id="KW-0819">tRNA processing</keyword>
<dbReference type="Gene3D" id="3.40.50.150">
    <property type="entry name" value="Vaccinia Virus protein VP39"/>
    <property type="match status" value="1"/>
</dbReference>
<feature type="domain" description="SAM-dependent methyltransferase TRM5/TYW2-type" evidence="8">
    <location>
        <begin position="111"/>
        <end position="267"/>
    </location>
</feature>
<evidence type="ECO:0000259" key="8">
    <source>
        <dbReference type="PROSITE" id="PS51684"/>
    </source>
</evidence>
<evidence type="ECO:0000313" key="9">
    <source>
        <dbReference type="EMBL" id="EJW04081.1"/>
    </source>
</evidence>
<protein>
    <recommendedName>
        <fullName evidence="8">SAM-dependent methyltransferase TRM5/TYW2-type domain-containing protein</fullName>
    </recommendedName>
</protein>
<dbReference type="Pfam" id="PF02475">
    <property type="entry name" value="TRM5-TYW2_MTfase"/>
    <property type="match status" value="1"/>
</dbReference>
<reference evidence="10" key="2">
    <citation type="submission" date="2015-07" db="EMBL/GenBank/DDBJ databases">
        <title>Contrasting host-pathogen interactions and genome evolution in two generalist and specialist microsporidian pathogens of mosquitoes.</title>
        <authorList>
            <consortium name="The Broad Institute Genomics Platform"/>
            <consortium name="The Broad Institute Genome Sequencing Center for Infectious Disease"/>
            <person name="Cuomo C.A."/>
            <person name="Sanscrainte N.D."/>
            <person name="Goldberg J.M."/>
            <person name="Heiman D."/>
            <person name="Young S."/>
            <person name="Zeng Q."/>
            <person name="Becnel J.J."/>
            <person name="Birren B.W."/>
        </authorList>
    </citation>
    <scope>NUCLEOTIDE SEQUENCE [LARGE SCALE GENOMIC DNA]</scope>
    <source>
        <strain evidence="10">USNM 41457</strain>
    </source>
</reference>
<evidence type="ECO:0000256" key="4">
    <source>
        <dbReference type="ARBA" id="ARBA00022679"/>
    </source>
</evidence>
<dbReference type="GO" id="GO:0070901">
    <property type="term" value="P:mitochondrial tRNA methylation"/>
    <property type="evidence" value="ECO:0007669"/>
    <property type="project" value="UniProtKB-ARBA"/>
</dbReference>
<dbReference type="GO" id="GO:0052906">
    <property type="term" value="F:tRNA (guanine(37)-N1)-methyltransferase activity"/>
    <property type="evidence" value="ECO:0007669"/>
    <property type="project" value="UniProtKB-EC"/>
</dbReference>
<dbReference type="FunFam" id="3.30.300.110:FF:000001">
    <property type="entry name" value="tRNA (guanine(37)-N1)-methyltransferase"/>
    <property type="match status" value="1"/>
</dbReference>
<dbReference type="OrthoDB" id="408788at2759"/>
<dbReference type="AlphaFoldDB" id="J9D8L3"/>
<dbReference type="PROSITE" id="PS51684">
    <property type="entry name" value="SAM_MT_TRM5_TYW2"/>
    <property type="match status" value="1"/>
</dbReference>
<dbReference type="Pfam" id="PF25133">
    <property type="entry name" value="TYW2_N_2"/>
    <property type="match status" value="1"/>
</dbReference>
<dbReference type="HOGENOM" id="CLU_022610_2_0_1"/>
<dbReference type="InterPro" id="IPR056744">
    <property type="entry name" value="TRM5/TYW2-like_N"/>
</dbReference>
<keyword evidence="10" id="KW-1185">Reference proteome</keyword>
<dbReference type="InterPro" id="IPR030382">
    <property type="entry name" value="MeTrfase_TRM5/TYW2"/>
</dbReference>
<dbReference type="Gene3D" id="3.30.300.110">
    <property type="entry name" value="Met-10+ protein-like domains"/>
    <property type="match status" value="1"/>
</dbReference>
<evidence type="ECO:0000256" key="2">
    <source>
        <dbReference type="ARBA" id="ARBA00022490"/>
    </source>
</evidence>
<organism evidence="9 10">
    <name type="scientific">Edhazardia aedis (strain USNM 41457)</name>
    <name type="common">Microsporidian parasite</name>
    <dbReference type="NCBI Taxonomy" id="1003232"/>
    <lineage>
        <taxon>Eukaryota</taxon>
        <taxon>Fungi</taxon>
        <taxon>Fungi incertae sedis</taxon>
        <taxon>Microsporidia</taxon>
        <taxon>Edhazardia</taxon>
    </lineage>
</organism>
<comment type="similarity">
    <text evidence="1">Belongs to the class I-like SAM-binding methyltransferase superfamily. TRM5/TYW2 family.</text>
</comment>
<evidence type="ECO:0000256" key="6">
    <source>
        <dbReference type="ARBA" id="ARBA00022694"/>
    </source>
</evidence>
<dbReference type="EMBL" id="AFBI03000024">
    <property type="protein sequence ID" value="EJW04081.1"/>
    <property type="molecule type" value="Genomic_DNA"/>
</dbReference>
<keyword evidence="4" id="KW-0808">Transferase</keyword>
<accession>J9D8L3</accession>
<dbReference type="PANTHER" id="PTHR23245">
    <property type="entry name" value="TRNA METHYLTRANSFERASE"/>
    <property type="match status" value="1"/>
</dbReference>
<dbReference type="GO" id="GO:0002939">
    <property type="term" value="P:tRNA N1-guanine methylation"/>
    <property type="evidence" value="ECO:0007669"/>
    <property type="project" value="TreeGrafter"/>
</dbReference>
<dbReference type="Proteomes" id="UP000003163">
    <property type="component" value="Unassembled WGS sequence"/>
</dbReference>
<dbReference type="SUPFAM" id="SSF53335">
    <property type="entry name" value="S-adenosyl-L-methionine-dependent methyltransferases"/>
    <property type="match status" value="1"/>
</dbReference>
<evidence type="ECO:0000313" key="10">
    <source>
        <dbReference type="Proteomes" id="UP000003163"/>
    </source>
</evidence>
<evidence type="ECO:0000256" key="3">
    <source>
        <dbReference type="ARBA" id="ARBA00022603"/>
    </source>
</evidence>
<keyword evidence="3" id="KW-0489">Methyltransferase</keyword>